<gene>
    <name evidence="4" type="ORF">ARMA_2234</name>
</gene>
<keyword evidence="5" id="KW-1185">Reference proteome</keyword>
<dbReference type="Pfam" id="PF13185">
    <property type="entry name" value="GAF_2"/>
    <property type="match status" value="2"/>
</dbReference>
<dbReference type="InParanoid" id="A0A0M8K9U2"/>
<reference evidence="5" key="2">
    <citation type="submission" date="2015-08" db="EMBL/GenBank/DDBJ databases">
        <title>Draft Genome Sequence of a Heterotrophic Facultative Anaerobic Bacterium Ardenticatena maritima Strain 110S.</title>
        <authorList>
            <person name="Kawaichi S."/>
            <person name="Yoshida T."/>
            <person name="Sako Y."/>
            <person name="Nakamura R."/>
        </authorList>
    </citation>
    <scope>NUCLEOTIDE SEQUENCE [LARGE SCALE GENOMIC DNA]</scope>
    <source>
        <strain evidence="5">110S</strain>
    </source>
</reference>
<dbReference type="RefSeq" id="WP_054493600.1">
    <property type="nucleotide sequence ID" value="NZ_BBZA01000194.1"/>
</dbReference>
<name>A0A0M8K9U2_9CHLR</name>
<keyword evidence="1" id="KW-0808">Transferase</keyword>
<dbReference type="AlphaFoldDB" id="A0A0M8K9U2"/>
<comment type="caution">
    <text evidence="4">The sequence shown here is derived from an EMBL/GenBank/DDBJ whole genome shotgun (WGS) entry which is preliminary data.</text>
</comment>
<protein>
    <recommendedName>
        <fullName evidence="3">HD-GYP domain-containing protein</fullName>
    </recommendedName>
</protein>
<dbReference type="Pfam" id="PF01590">
    <property type="entry name" value="GAF"/>
    <property type="match status" value="2"/>
</dbReference>
<dbReference type="InterPro" id="IPR037522">
    <property type="entry name" value="HD_GYP_dom"/>
</dbReference>
<dbReference type="InterPro" id="IPR035965">
    <property type="entry name" value="PAS-like_dom_sf"/>
</dbReference>
<dbReference type="InterPro" id="IPR029016">
    <property type="entry name" value="GAF-like_dom_sf"/>
</dbReference>
<dbReference type="Pfam" id="PF13487">
    <property type="entry name" value="HD_5"/>
    <property type="match status" value="1"/>
</dbReference>
<dbReference type="GO" id="GO:0016301">
    <property type="term" value="F:kinase activity"/>
    <property type="evidence" value="ECO:0007669"/>
    <property type="project" value="UniProtKB-KW"/>
</dbReference>
<dbReference type="SUPFAM" id="SSF109604">
    <property type="entry name" value="HD-domain/PDEase-like"/>
    <property type="match status" value="1"/>
</dbReference>
<dbReference type="SUPFAM" id="SSF52172">
    <property type="entry name" value="CheY-like"/>
    <property type="match status" value="1"/>
</dbReference>
<dbReference type="SUPFAM" id="SSF55781">
    <property type="entry name" value="GAF domain-like"/>
    <property type="match status" value="4"/>
</dbReference>
<dbReference type="OrthoDB" id="9804863at2"/>
<dbReference type="Gene3D" id="1.10.3210.10">
    <property type="entry name" value="Hypothetical protein af1432"/>
    <property type="match status" value="1"/>
</dbReference>
<evidence type="ECO:0000313" key="5">
    <source>
        <dbReference type="Proteomes" id="UP000037784"/>
    </source>
</evidence>
<dbReference type="SMART" id="SM00065">
    <property type="entry name" value="GAF"/>
    <property type="match status" value="4"/>
</dbReference>
<dbReference type="PROSITE" id="PS51832">
    <property type="entry name" value="HD_GYP"/>
    <property type="match status" value="1"/>
</dbReference>
<organism evidence="4 5">
    <name type="scientific">Ardenticatena maritima</name>
    <dbReference type="NCBI Taxonomy" id="872965"/>
    <lineage>
        <taxon>Bacteria</taxon>
        <taxon>Bacillati</taxon>
        <taxon>Chloroflexota</taxon>
        <taxon>Ardenticatenia</taxon>
        <taxon>Ardenticatenales</taxon>
        <taxon>Ardenticatenaceae</taxon>
        <taxon>Ardenticatena</taxon>
    </lineage>
</organism>
<dbReference type="SUPFAM" id="SSF55785">
    <property type="entry name" value="PYP-like sensor domain (PAS domain)"/>
    <property type="match status" value="1"/>
</dbReference>
<evidence type="ECO:0000256" key="2">
    <source>
        <dbReference type="ARBA" id="ARBA00022777"/>
    </source>
</evidence>
<evidence type="ECO:0000259" key="3">
    <source>
        <dbReference type="PROSITE" id="PS51832"/>
    </source>
</evidence>
<dbReference type="InterPro" id="IPR003607">
    <property type="entry name" value="HD/PDEase_dom"/>
</dbReference>
<dbReference type="SMART" id="SM00471">
    <property type="entry name" value="HDc"/>
    <property type="match status" value="1"/>
</dbReference>
<sequence>MSAQTPAYHLLCINIHTWRDLLPATHHTTSSTTQETHPFDAILFAPTNQADLARLPLLRALAPVIVLVEHKMLDIALAALQLGASAYLVREYTTTDLLDAVIEQVVRQAGTSTPLDQVPGIVWATDENGIITAIHGDAQTMLGQDKHRLLGQPFNTLLENLQSHATETTKPKPQWQQVVQTFFVEGKDTVLELYYHPHQKTSAPHGGAGFLIDATPAREHKQALNRKYQELSLLQHIMDKSYTLDSIPVLLETICTELAQVLHVPQAAAALLDRHKQELRVVAEYREPGRPSGLGAVIPLEENEATRYVLEHQRPLAIKDAQNDPRTRGTHHLMRYRGTVSLLIVPLIAHGQTLGTIGLDSLKEREFTEDEIHLVMRIARATAQAIENAQLYEAERHARMRAERLQHATSQFTQQQTIEDVANVLIENLAMLLETPRISLWLWSGGRPRRLHTLNAEHHSLSEELIEEIQARFAESASPFSIETERNPRWRSLLANDANTLLLLPLRTKESVFGSVLVETECVPDPETRALLTAITQQAALAFQTTQSYEQTRLWAEKTQELARISLDLRNANTQDDLANRLLPHLMSFANAEAASLLLFDPVRRIYRTAYALGKWEHLRGWELPEHFGANAHVIATGQPFVSDDITQSTIFKAVERMNGCHAVIGLPLRLADRVLGTVWLGRTSPFDTAILPHLSTLAELAALALDRAALHQETQTRLRRLATLHDIDTTINASVDIRLTFDLVLGYLLDELAMDAAVTMRLVNTMNELTPIAARGFRYADAIRHVRIGEGLAGRVAMERRRLVLNNLTESGISMHSEFIHKERFQTFIGIPLIAKGRLKGVLEIFARYVFNPSEEWLAFVETIAARLALALDNFELFDELQRSNTELRLAYDATIEGWSRALELRDIETKGHADRVTKLTMQLVQQMNIPVEEWVHIRRGALLHDIGKLGIPDSILFKPGPLTDEEWEIMRKHPVYAYEMLSSISYLRPALDIPYYHHEKWDGTGYPRGLKGKEIPLPARIFAVVDVYDALTSDRPYRPAWSHEKALAYIRAESGRHFDPMVVQAFDHLMRTLHQGKKRGDS</sequence>
<keyword evidence="2" id="KW-0418">Kinase</keyword>
<dbReference type="InterPro" id="IPR003018">
    <property type="entry name" value="GAF"/>
</dbReference>
<dbReference type="InterPro" id="IPR011006">
    <property type="entry name" value="CheY-like_superfamily"/>
</dbReference>
<dbReference type="EMBL" id="BBZA01000194">
    <property type="protein sequence ID" value="GAP63811.1"/>
    <property type="molecule type" value="Genomic_DNA"/>
</dbReference>
<feature type="domain" description="HD-GYP" evidence="3">
    <location>
        <begin position="889"/>
        <end position="1084"/>
    </location>
</feature>
<dbReference type="PANTHER" id="PTHR43155:SF2">
    <property type="entry name" value="CYCLIC DI-GMP PHOSPHODIESTERASE PA4108"/>
    <property type="match status" value="1"/>
</dbReference>
<reference evidence="4 5" key="1">
    <citation type="journal article" date="2015" name="Genome Announc.">
        <title>Draft Genome Sequence of a Heterotrophic Facultative Anaerobic Thermophilic Bacterium, Ardenticatena maritima Strain 110ST.</title>
        <authorList>
            <person name="Kawaichi S."/>
            <person name="Yoshida T."/>
            <person name="Sako Y."/>
            <person name="Nakamura R."/>
        </authorList>
    </citation>
    <scope>NUCLEOTIDE SEQUENCE [LARGE SCALE GENOMIC DNA]</scope>
    <source>
        <strain evidence="4 5">110S</strain>
    </source>
</reference>
<accession>A0A0M8K9U2</accession>
<proteinExistence type="predicted"/>
<evidence type="ECO:0000313" key="4">
    <source>
        <dbReference type="EMBL" id="GAP63811.1"/>
    </source>
</evidence>
<dbReference type="PANTHER" id="PTHR43155">
    <property type="entry name" value="CYCLIC DI-GMP PHOSPHODIESTERASE PA4108-RELATED"/>
    <property type="match status" value="1"/>
</dbReference>
<dbReference type="CDD" id="cd00077">
    <property type="entry name" value="HDc"/>
    <property type="match status" value="1"/>
</dbReference>
<dbReference type="Proteomes" id="UP000037784">
    <property type="component" value="Unassembled WGS sequence"/>
</dbReference>
<evidence type="ECO:0000256" key="1">
    <source>
        <dbReference type="ARBA" id="ARBA00022679"/>
    </source>
</evidence>
<dbReference type="Gene3D" id="3.30.450.40">
    <property type="match status" value="4"/>
</dbReference>